<evidence type="ECO:0000313" key="1">
    <source>
        <dbReference type="EMBL" id="BBN07912.1"/>
    </source>
</evidence>
<dbReference type="Proteomes" id="UP001162541">
    <property type="component" value="Chromosome 4"/>
</dbReference>
<evidence type="ECO:0000313" key="3">
    <source>
        <dbReference type="Proteomes" id="UP000077202"/>
    </source>
</evidence>
<protein>
    <submittedName>
        <fullName evidence="2">Uncharacterized protein</fullName>
    </submittedName>
</protein>
<accession>A0A176VRX2</accession>
<dbReference type="PANTHER" id="PTHR37910:SF2">
    <property type="entry name" value="EXPRESSED PROTEIN"/>
    <property type="match status" value="1"/>
</dbReference>
<evidence type="ECO:0000313" key="4">
    <source>
        <dbReference type="Proteomes" id="UP001162541"/>
    </source>
</evidence>
<dbReference type="EMBL" id="AP019869">
    <property type="protein sequence ID" value="BBN07912.1"/>
    <property type="molecule type" value="Genomic_DNA"/>
</dbReference>
<proteinExistence type="predicted"/>
<reference evidence="2 3" key="1">
    <citation type="submission" date="2016-03" db="EMBL/GenBank/DDBJ databases">
        <title>Mechanisms controlling the formation of the plant cell surface in tip-growing cells are functionally conserved among land plants.</title>
        <authorList>
            <person name="Honkanen S."/>
            <person name="Jones V.A."/>
            <person name="Morieri G."/>
            <person name="Champion C."/>
            <person name="Hetherington A.J."/>
            <person name="Kelly S."/>
            <person name="Saint-Marcoux D."/>
            <person name="Proust H."/>
            <person name="Prescott H."/>
            <person name="Dolan L."/>
        </authorList>
    </citation>
    <scope>NUCLEOTIDE SEQUENCE [LARGE SCALE GENOMIC DNA]</scope>
    <source>
        <strain evidence="3">cv. Tak-1 and cv. Tak-2</strain>
        <tissue evidence="2">Whole gametophyte</tissue>
    </source>
</reference>
<sequence>MLSLVASSSCSGGIVCNRCRGVRDSSPRASGRGASADGVRQVRSVVSPNPDELRFFRGSVKAAEIKRPLLRLIRSCARETTGCGVSFAPGDDAGRRPTSSLEALLPPRVKAFFAQRVLDRWVHDLPREFSTSFYFRGLVASILTSIFFSCTPTADAISLFPPRVAGNAAPVSAGNVSNQDMQDSEAFRARVTAAIDLLEKGQSAQARGEFCKALDFYEEVKQTAGDLALAEYARVGHAVTLYEVGDRSEAITEMEDVSIALRGYPEIHAALAAALYVDKHAAMPAEKQFNIATLLDPRYTNLKWVQENKHWPPSLLNSLKLFISLQ</sequence>
<dbReference type="PANTHER" id="PTHR37910">
    <property type="entry name" value="EXPRESSED PROTEIN"/>
    <property type="match status" value="1"/>
</dbReference>
<dbReference type="InterPro" id="IPR011990">
    <property type="entry name" value="TPR-like_helical_dom_sf"/>
</dbReference>
<dbReference type="Gene3D" id="1.25.40.10">
    <property type="entry name" value="Tetratricopeptide repeat domain"/>
    <property type="match status" value="1"/>
</dbReference>
<dbReference type="SUPFAM" id="SSF48452">
    <property type="entry name" value="TPR-like"/>
    <property type="match status" value="1"/>
</dbReference>
<name>A0A176VRX2_MARPO</name>
<keyword evidence="3" id="KW-1185">Reference proteome</keyword>
<dbReference type="Proteomes" id="UP000077202">
    <property type="component" value="Unassembled WGS sequence"/>
</dbReference>
<gene>
    <name evidence="2" type="ORF">AXG93_1544s1180</name>
    <name evidence="1" type="ORF">Mp_4g07230</name>
</gene>
<evidence type="ECO:0000313" key="2">
    <source>
        <dbReference type="EMBL" id="OAE23082.1"/>
    </source>
</evidence>
<dbReference type="AlphaFoldDB" id="A0A176VRX2"/>
<organism evidence="2 3">
    <name type="scientific">Marchantia polymorpha subsp. ruderalis</name>
    <dbReference type="NCBI Taxonomy" id="1480154"/>
    <lineage>
        <taxon>Eukaryota</taxon>
        <taxon>Viridiplantae</taxon>
        <taxon>Streptophyta</taxon>
        <taxon>Embryophyta</taxon>
        <taxon>Marchantiophyta</taxon>
        <taxon>Marchantiopsida</taxon>
        <taxon>Marchantiidae</taxon>
        <taxon>Marchantiales</taxon>
        <taxon>Marchantiaceae</taxon>
        <taxon>Marchantia</taxon>
    </lineage>
</organism>
<reference evidence="4" key="3">
    <citation type="journal article" date="2020" name="Curr. Biol.">
        <title>Chromatin organization in early land plants reveals an ancestral association between H3K27me3, transposons, and constitutive heterochromatin.</title>
        <authorList>
            <person name="Montgomery S.A."/>
            <person name="Tanizawa Y."/>
            <person name="Galik B."/>
            <person name="Wang N."/>
            <person name="Ito T."/>
            <person name="Mochizuki T."/>
            <person name="Akimcheva S."/>
            <person name="Bowman J.L."/>
            <person name="Cognat V."/>
            <person name="Marechal-Drouard L."/>
            <person name="Ekker H."/>
            <person name="Hong S.F."/>
            <person name="Kohchi T."/>
            <person name="Lin S.S."/>
            <person name="Liu L.D."/>
            <person name="Nakamura Y."/>
            <person name="Valeeva L.R."/>
            <person name="Shakirov E.V."/>
            <person name="Shippen D.E."/>
            <person name="Wei W.L."/>
            <person name="Yagura M."/>
            <person name="Yamaoka S."/>
            <person name="Yamato K.T."/>
            <person name="Liu C."/>
            <person name="Berger F."/>
        </authorList>
    </citation>
    <scope>NUCLEOTIDE SEQUENCE [LARGE SCALE GENOMIC DNA]</scope>
    <source>
        <strain evidence="4">Tak-1</strain>
    </source>
</reference>
<dbReference type="EMBL" id="LVLJ01002948">
    <property type="protein sequence ID" value="OAE23082.1"/>
    <property type="molecule type" value="Genomic_DNA"/>
</dbReference>
<reference evidence="1" key="2">
    <citation type="journal article" date="2019" name="Curr. Biol.">
        <title>Chromatin organization in early land plants reveals an ancestral association between H3K27me3, transposons, and constitutive heterochromatin.</title>
        <authorList>
            <person name="Montgomery S.A."/>
            <person name="Tanizawa Y."/>
            <person name="Galik B."/>
            <person name="Wang N."/>
            <person name="Ito T."/>
            <person name="Mochizuki T."/>
            <person name="Akimcheva S."/>
            <person name="Bowman J."/>
            <person name="Cognat V."/>
            <person name="Drouard L."/>
            <person name="Ekker H."/>
            <person name="Houng S."/>
            <person name="Kohchi T."/>
            <person name="Lin S."/>
            <person name="Liu L.D."/>
            <person name="Nakamura Y."/>
            <person name="Valeeva L.R."/>
            <person name="Shakirov E.V."/>
            <person name="Shippen D.E."/>
            <person name="Wei W."/>
            <person name="Yagura M."/>
            <person name="Yamaoka S."/>
            <person name="Yamato K.T."/>
            <person name="Liu C."/>
            <person name="Berger F."/>
        </authorList>
    </citation>
    <scope>NUCLEOTIDE SEQUENCE [LARGE SCALE GENOMIC DNA]</scope>
    <source>
        <strain evidence="1">Tak-1</strain>
    </source>
</reference>